<comment type="caution">
    <text evidence="2">The sequence shown here is derived from an EMBL/GenBank/DDBJ whole genome shotgun (WGS) entry which is preliminary data.</text>
</comment>
<feature type="region of interest" description="Disordered" evidence="1">
    <location>
        <begin position="1"/>
        <end position="75"/>
    </location>
</feature>
<accession>A0AAV7KTS9</accession>
<reference evidence="2" key="1">
    <citation type="journal article" date="2022" name="bioRxiv">
        <title>Sequencing and chromosome-scale assembly of the giantPleurodeles waltlgenome.</title>
        <authorList>
            <person name="Brown T."/>
            <person name="Elewa A."/>
            <person name="Iarovenko S."/>
            <person name="Subramanian E."/>
            <person name="Araus A.J."/>
            <person name="Petzold A."/>
            <person name="Susuki M."/>
            <person name="Suzuki K.-i.T."/>
            <person name="Hayashi T."/>
            <person name="Toyoda A."/>
            <person name="Oliveira C."/>
            <person name="Osipova E."/>
            <person name="Leigh N.D."/>
            <person name="Simon A."/>
            <person name="Yun M.H."/>
        </authorList>
    </citation>
    <scope>NUCLEOTIDE SEQUENCE</scope>
    <source>
        <strain evidence="2">20211129_DDA</strain>
        <tissue evidence="2">Liver</tissue>
    </source>
</reference>
<evidence type="ECO:0000313" key="2">
    <source>
        <dbReference type="EMBL" id="KAJ1081610.1"/>
    </source>
</evidence>
<gene>
    <name evidence="2" type="ORF">NDU88_001789</name>
</gene>
<sequence length="75" mass="7992">MAGQGHLQPQLAGEVSDSPPAAARDRRPLSGGSNPGSDQKKVGRRSGSEQKPSEKPRLCRGPWDLLGRPGMHVRP</sequence>
<evidence type="ECO:0000313" key="3">
    <source>
        <dbReference type="Proteomes" id="UP001066276"/>
    </source>
</evidence>
<dbReference type="EMBL" id="JANPWB010000016">
    <property type="protein sequence ID" value="KAJ1081610.1"/>
    <property type="molecule type" value="Genomic_DNA"/>
</dbReference>
<proteinExistence type="predicted"/>
<protein>
    <submittedName>
        <fullName evidence="2">Uncharacterized protein</fullName>
    </submittedName>
</protein>
<organism evidence="2 3">
    <name type="scientific">Pleurodeles waltl</name>
    <name type="common">Iberian ribbed newt</name>
    <dbReference type="NCBI Taxonomy" id="8319"/>
    <lineage>
        <taxon>Eukaryota</taxon>
        <taxon>Metazoa</taxon>
        <taxon>Chordata</taxon>
        <taxon>Craniata</taxon>
        <taxon>Vertebrata</taxon>
        <taxon>Euteleostomi</taxon>
        <taxon>Amphibia</taxon>
        <taxon>Batrachia</taxon>
        <taxon>Caudata</taxon>
        <taxon>Salamandroidea</taxon>
        <taxon>Salamandridae</taxon>
        <taxon>Pleurodelinae</taxon>
        <taxon>Pleurodeles</taxon>
    </lineage>
</organism>
<dbReference type="Proteomes" id="UP001066276">
    <property type="component" value="Chromosome 12"/>
</dbReference>
<name>A0AAV7KTS9_PLEWA</name>
<dbReference type="AlphaFoldDB" id="A0AAV7KTS9"/>
<feature type="compositionally biased region" description="Basic and acidic residues" evidence="1">
    <location>
        <begin position="38"/>
        <end position="57"/>
    </location>
</feature>
<evidence type="ECO:0000256" key="1">
    <source>
        <dbReference type="SAM" id="MobiDB-lite"/>
    </source>
</evidence>
<keyword evidence="3" id="KW-1185">Reference proteome</keyword>